<accession>A0A9Q0KZN1</accession>
<dbReference type="PANTHER" id="PTHR45642">
    <property type="entry name" value="GDSL ESTERASE/LIPASE EXL3"/>
    <property type="match status" value="1"/>
</dbReference>
<dbReference type="Proteomes" id="UP001141806">
    <property type="component" value="Unassembled WGS sequence"/>
</dbReference>
<dbReference type="InterPro" id="IPR001087">
    <property type="entry name" value="GDSL"/>
</dbReference>
<dbReference type="AlphaFoldDB" id="A0A9Q0KZN1"/>
<protein>
    <recommendedName>
        <fullName evidence="4">GDSL esterase/lipase</fullName>
    </recommendedName>
</protein>
<reference evidence="2" key="1">
    <citation type="journal article" date="2023" name="Plant J.">
        <title>The genome of the king protea, Protea cynaroides.</title>
        <authorList>
            <person name="Chang J."/>
            <person name="Duong T.A."/>
            <person name="Schoeman C."/>
            <person name="Ma X."/>
            <person name="Roodt D."/>
            <person name="Barker N."/>
            <person name="Li Z."/>
            <person name="Van de Peer Y."/>
            <person name="Mizrachi E."/>
        </authorList>
    </citation>
    <scope>NUCLEOTIDE SEQUENCE</scope>
    <source>
        <tissue evidence="2">Young leaves</tissue>
    </source>
</reference>
<proteinExistence type="inferred from homology"/>
<name>A0A9Q0KZN1_9MAGN</name>
<dbReference type="OrthoDB" id="1600564at2759"/>
<dbReference type="SUPFAM" id="SSF52266">
    <property type="entry name" value="SGNH hydrolase"/>
    <property type="match status" value="1"/>
</dbReference>
<dbReference type="PANTHER" id="PTHR45642:SF30">
    <property type="entry name" value="SGNH HYDROLASE-TYPE ESTERASE DOMAIN-CONTAINING PROTEIN"/>
    <property type="match status" value="1"/>
</dbReference>
<evidence type="ECO:0000313" key="3">
    <source>
        <dbReference type="Proteomes" id="UP001141806"/>
    </source>
</evidence>
<dbReference type="EMBL" id="JAMYWD010000002">
    <property type="protein sequence ID" value="KAJ4979713.1"/>
    <property type="molecule type" value="Genomic_DNA"/>
</dbReference>
<sequence length="233" mass="26407">MTTVASRVITMSQQLQYFKEYIKRLKRIVGEQEANKIVAGSMVLISAGTNDFLFNYYDLPTRRLQFDISGYQDFLLQKLQDFVKELMDLGCQNFMVAGVPPFGCVPIQITAKFTYARRCVEDENEDGRLYNSKLIGIVEQLEESGLGCKLVYVNIYDPTMDMLINPQKYGFTETKKGCCGSGLLEVGPLCNLLTPSCANASKYLFWDSIHPGEVAYRYVTNHIVDNALLHFLL</sequence>
<dbReference type="InterPro" id="IPR036514">
    <property type="entry name" value="SGNH_hydro_sf"/>
</dbReference>
<gene>
    <name evidence="2" type="ORF">NE237_010493</name>
</gene>
<comment type="similarity">
    <text evidence="1">Belongs to the 'GDSL' lipolytic enzyme family.</text>
</comment>
<dbReference type="InterPro" id="IPR050592">
    <property type="entry name" value="GDSL_lipolytic_enzyme"/>
</dbReference>
<keyword evidence="3" id="KW-1185">Reference proteome</keyword>
<organism evidence="2 3">
    <name type="scientific">Protea cynaroides</name>
    <dbReference type="NCBI Taxonomy" id="273540"/>
    <lineage>
        <taxon>Eukaryota</taxon>
        <taxon>Viridiplantae</taxon>
        <taxon>Streptophyta</taxon>
        <taxon>Embryophyta</taxon>
        <taxon>Tracheophyta</taxon>
        <taxon>Spermatophyta</taxon>
        <taxon>Magnoliopsida</taxon>
        <taxon>Proteales</taxon>
        <taxon>Proteaceae</taxon>
        <taxon>Protea</taxon>
    </lineage>
</organism>
<evidence type="ECO:0008006" key="4">
    <source>
        <dbReference type="Google" id="ProtNLM"/>
    </source>
</evidence>
<dbReference type="Gene3D" id="3.40.50.1110">
    <property type="entry name" value="SGNH hydrolase"/>
    <property type="match status" value="1"/>
</dbReference>
<evidence type="ECO:0000256" key="1">
    <source>
        <dbReference type="ARBA" id="ARBA00008668"/>
    </source>
</evidence>
<dbReference type="GO" id="GO:0016788">
    <property type="term" value="F:hydrolase activity, acting on ester bonds"/>
    <property type="evidence" value="ECO:0007669"/>
    <property type="project" value="InterPro"/>
</dbReference>
<comment type="caution">
    <text evidence="2">The sequence shown here is derived from an EMBL/GenBank/DDBJ whole genome shotgun (WGS) entry which is preliminary data.</text>
</comment>
<evidence type="ECO:0000313" key="2">
    <source>
        <dbReference type="EMBL" id="KAJ4979713.1"/>
    </source>
</evidence>
<dbReference type="Pfam" id="PF00657">
    <property type="entry name" value="Lipase_GDSL"/>
    <property type="match status" value="1"/>
</dbReference>